<accession>A0AAV9PVI5</accession>
<dbReference type="AlphaFoldDB" id="A0AAV9PVI5"/>
<reference evidence="1 2" key="1">
    <citation type="submission" date="2023-06" db="EMBL/GenBank/DDBJ databases">
        <title>Black Yeasts Isolated from many extreme environments.</title>
        <authorList>
            <person name="Coleine C."/>
            <person name="Stajich J.E."/>
            <person name="Selbmann L."/>
        </authorList>
    </citation>
    <scope>NUCLEOTIDE SEQUENCE [LARGE SCALE GENOMIC DNA]</scope>
    <source>
        <strain evidence="1 2">CCFEE 5887</strain>
    </source>
</reference>
<protein>
    <recommendedName>
        <fullName evidence="3">ATPase expression protein 2, mitochondrial</fullName>
    </recommendedName>
</protein>
<dbReference type="Proteomes" id="UP001345827">
    <property type="component" value="Unassembled WGS sequence"/>
</dbReference>
<name>A0AAV9PVI5_9PEZI</name>
<comment type="caution">
    <text evidence="1">The sequence shown here is derived from an EMBL/GenBank/DDBJ whole genome shotgun (WGS) entry which is preliminary data.</text>
</comment>
<evidence type="ECO:0000313" key="1">
    <source>
        <dbReference type="EMBL" id="KAK5527953.1"/>
    </source>
</evidence>
<gene>
    <name evidence="1" type="ORF">LTR25_010752</name>
</gene>
<organism evidence="1 2">
    <name type="scientific">Vermiconidia calcicola</name>
    <dbReference type="NCBI Taxonomy" id="1690605"/>
    <lineage>
        <taxon>Eukaryota</taxon>
        <taxon>Fungi</taxon>
        <taxon>Dikarya</taxon>
        <taxon>Ascomycota</taxon>
        <taxon>Pezizomycotina</taxon>
        <taxon>Dothideomycetes</taxon>
        <taxon>Dothideomycetidae</taxon>
        <taxon>Mycosphaerellales</taxon>
        <taxon>Extremaceae</taxon>
        <taxon>Vermiconidia</taxon>
    </lineage>
</organism>
<evidence type="ECO:0008006" key="3">
    <source>
        <dbReference type="Google" id="ProtNLM"/>
    </source>
</evidence>
<sequence length="424" mass="47666">MRLTPALSVRKLLARFQPPFPPQSPRESKQLLNVLESAFQKHLDDAHPSPRAVETKDVVRGRDWIPEPAQRLTHSTHSHLDSILSHPLLKRRSTSFVPPHSLSATAVATFDAALTGKGLDRHLVQFCTLQYLEGLEKKEKIPEDGRLGPRLANWFTTMDEPEKKEFWINNKSLKPLVSVMYADGLEAEVWQWLQALYERQFSSNTFPGANDVPDAGVYLLAEDRLVAAMISETIARGSLQEAAELYVQACNYRHANGQTGRPLKWAWQRLSMAVLGRRKNHGIPAGLYEGLLANGLSVHSSGVDHTFVRLYHPTSPLATMLCSKLQATSLGDFSEWQRKSSFKKSARKVFLVNLLDAAQISLDQNRPADARFILDCAEREYPDFLSSQKETNTKKRLELAQAAMLVRRLEGRRLLQSSSLPIAA</sequence>
<evidence type="ECO:0000313" key="2">
    <source>
        <dbReference type="Proteomes" id="UP001345827"/>
    </source>
</evidence>
<dbReference type="EMBL" id="JAXLQG010000030">
    <property type="protein sequence ID" value="KAK5527953.1"/>
    <property type="molecule type" value="Genomic_DNA"/>
</dbReference>
<proteinExistence type="predicted"/>
<keyword evidence="2" id="KW-1185">Reference proteome</keyword>